<evidence type="ECO:0000256" key="3">
    <source>
        <dbReference type="ARBA" id="ARBA00022475"/>
    </source>
</evidence>
<evidence type="ECO:0000256" key="2">
    <source>
        <dbReference type="ARBA" id="ARBA00008806"/>
    </source>
</evidence>
<dbReference type="Pfam" id="PF02534">
    <property type="entry name" value="T4SS-DNA_transf"/>
    <property type="match status" value="1"/>
</dbReference>
<name>A0ABS4BNI4_9HYPH</name>
<comment type="similarity">
    <text evidence="2">Belongs to the VirD4/TraG family.</text>
</comment>
<dbReference type="InterPro" id="IPR003688">
    <property type="entry name" value="TraG/VirD4"/>
</dbReference>
<sequence length="492" mass="54236">MTGALFWGLVALGLGTLIAPLMGQKGLNWRWLFRRRAFGSARWARPKDFRKHEMDKPGGLFLGQWRAFGGLLRRDLYHNTEGHLLTIAGTGGGKSSGLVVPALCDLVQGSVIVTDPSGELAAMTGRRRAEIGPVVYLNPFGSVFAADTGLSMPDDGFNPFSVLDPNDPNFVSEVSALSRFLMVTDRRDSGSYWNDEGAEVLALLIASILLFDPPDLHNLPFLFEVIHDSAKRIQMRFERIEDAGHPALSPKAAKYADIIAKAPPQWAGIGSKASLAVKRYAPSTPLGEHVKRNGLDLRRLKRENLTVFLLVPPSMLNEAAPWLNMLLGLFGSAIGKPGPRRPVTLLIDEAPSLGFLPDLQSQLQQFRKVGLRAWLFTQTYASMAAPDLYGEAGMKNLMGLATVKQFFAVEEPEMQRYVSDLCGQRSVANTASSGGIGDVGQPLIRPDEVRGLKPWSQIIVRGGMQHAIRAKLIPYFRRDRWRKIVDPNPYRT</sequence>
<dbReference type="CDD" id="cd01127">
    <property type="entry name" value="TrwB_TraG_TraD_VirD4"/>
    <property type="match status" value="2"/>
</dbReference>
<evidence type="ECO:0000256" key="6">
    <source>
        <dbReference type="ARBA" id="ARBA00023136"/>
    </source>
</evidence>
<organism evidence="7 8">
    <name type="scientific">Jiella mangrovi</name>
    <dbReference type="NCBI Taxonomy" id="2821407"/>
    <lineage>
        <taxon>Bacteria</taxon>
        <taxon>Pseudomonadati</taxon>
        <taxon>Pseudomonadota</taxon>
        <taxon>Alphaproteobacteria</taxon>
        <taxon>Hyphomicrobiales</taxon>
        <taxon>Aurantimonadaceae</taxon>
        <taxon>Jiella</taxon>
    </lineage>
</organism>
<evidence type="ECO:0000313" key="8">
    <source>
        <dbReference type="Proteomes" id="UP000678276"/>
    </source>
</evidence>
<dbReference type="InterPro" id="IPR051539">
    <property type="entry name" value="T4SS-coupling_protein"/>
</dbReference>
<dbReference type="InterPro" id="IPR027417">
    <property type="entry name" value="P-loop_NTPase"/>
</dbReference>
<dbReference type="PANTHER" id="PTHR37937">
    <property type="entry name" value="CONJUGATIVE TRANSFER: DNA TRANSPORT"/>
    <property type="match status" value="1"/>
</dbReference>
<dbReference type="PANTHER" id="PTHR37937:SF1">
    <property type="entry name" value="CONJUGATIVE TRANSFER: DNA TRANSPORT"/>
    <property type="match status" value="1"/>
</dbReference>
<evidence type="ECO:0000256" key="4">
    <source>
        <dbReference type="ARBA" id="ARBA00022692"/>
    </source>
</evidence>
<protein>
    <submittedName>
        <fullName evidence="7">Type IV secretory system conjugative DNA transfer family protein</fullName>
    </submittedName>
</protein>
<dbReference type="RefSeq" id="WP_209597937.1">
    <property type="nucleotide sequence ID" value="NZ_JAGJCF010000032.1"/>
</dbReference>
<dbReference type="Gene3D" id="3.40.50.300">
    <property type="entry name" value="P-loop containing nucleotide triphosphate hydrolases"/>
    <property type="match status" value="1"/>
</dbReference>
<accession>A0ABS4BNI4</accession>
<keyword evidence="4" id="KW-0812">Transmembrane</keyword>
<dbReference type="SUPFAM" id="SSF52540">
    <property type="entry name" value="P-loop containing nucleoside triphosphate hydrolases"/>
    <property type="match status" value="1"/>
</dbReference>
<gene>
    <name evidence="7" type="ORF">J6595_22225</name>
</gene>
<keyword evidence="3" id="KW-1003">Cell membrane</keyword>
<proteinExistence type="inferred from homology"/>
<reference evidence="7 8" key="1">
    <citation type="submission" date="2021-04" db="EMBL/GenBank/DDBJ databases">
        <title>Whole genome sequence of Jiella sp. KSK16Y-1.</title>
        <authorList>
            <person name="Tuo L."/>
        </authorList>
    </citation>
    <scope>NUCLEOTIDE SEQUENCE [LARGE SCALE GENOMIC DNA]</scope>
    <source>
        <strain evidence="7 8">KSK16Y-1</strain>
    </source>
</reference>
<dbReference type="Proteomes" id="UP000678276">
    <property type="component" value="Unassembled WGS sequence"/>
</dbReference>
<evidence type="ECO:0000313" key="7">
    <source>
        <dbReference type="EMBL" id="MBP0618308.1"/>
    </source>
</evidence>
<comment type="subcellular location">
    <subcellularLocation>
        <location evidence="1">Cell membrane</location>
        <topology evidence="1">Multi-pass membrane protein</topology>
    </subcellularLocation>
</comment>
<evidence type="ECO:0000256" key="1">
    <source>
        <dbReference type="ARBA" id="ARBA00004651"/>
    </source>
</evidence>
<keyword evidence="6" id="KW-0472">Membrane</keyword>
<keyword evidence="8" id="KW-1185">Reference proteome</keyword>
<keyword evidence="5" id="KW-1133">Transmembrane helix</keyword>
<comment type="caution">
    <text evidence="7">The sequence shown here is derived from an EMBL/GenBank/DDBJ whole genome shotgun (WGS) entry which is preliminary data.</text>
</comment>
<evidence type="ECO:0000256" key="5">
    <source>
        <dbReference type="ARBA" id="ARBA00022989"/>
    </source>
</evidence>
<dbReference type="EMBL" id="JAGJCF010000032">
    <property type="protein sequence ID" value="MBP0618308.1"/>
    <property type="molecule type" value="Genomic_DNA"/>
</dbReference>